<keyword evidence="1" id="KW-0175">Coiled coil</keyword>
<feature type="compositionally biased region" description="Basic residues" evidence="2">
    <location>
        <begin position="1017"/>
        <end position="1026"/>
    </location>
</feature>
<feature type="region of interest" description="Disordered" evidence="2">
    <location>
        <begin position="982"/>
        <end position="1026"/>
    </location>
</feature>
<sequence>MAKKRKASFSRSTGVLAIVIVGGLIVAGGVVVCQMYPSSSAADLIHDVAGRVEESLFSLLIYLWNEVELSMKNVGYVVEMKWLALLRNKRLAETARAMELQTLQGISGLIKPREVAILCFRLKEGLRDQLRLVLLSVVDGLELSTEWVRSVFAKLTGNGELFEQVQALLLTAFSFFAEALNRAVTASSLGKVFEWLGMESDMSDVNLSGEHFLAPLVTHQAAIQSIGRGLTVQQFQAIHDVKRFEKRRATIASATNSIIEDTRTIALESVLNVKMAAVEFIEDRTRQLAEQYVRAFEQALEDYERTSWQAQEEGGSEMLAEITLESQEHLDAAASLKRYLSVHEKVVNEKVMEDPVLGDRISMKHISRDERVSGDHLVGSQLNGESKLSGDHTRPLVLKDESPAADIPDSDLDTGEKSQVRVKIADLMTAERNEASTLEYSSSEKASESELFSGEQANVLTVEFTEVSVVGKSRSSEKAVEGGYVTDDQLNIVAKHTEIDFIDVALKPTDRNEAINEVEQTFAAQVSVDFDNTLLEVELIQAQASKRVGVRNLSEEEVQQESRAEAYLRAPVEKTDMKLVEELTAIADKSFEEIEAKQPLVDARTRVAAQTGIVAEGLTENQVIEMTQCFEEDCKVILQAVDKETGTQTEQLDAKSVLKSRVDVDGAMVFTDFRPTQEESASIHRYDEAVVEMEIQKEPVGVAVEAQKERTGYLEIEVNADAADAGALTDGDMLESDRIVTAKEILELEQLEQVLLQEEAERLRVEEELRVIAEEEKIWLETDQALAEGVNSQKDAVEQSMIDVTKHAEVVADFKSEDRQSSPRDTLLGLPRPILTQIGLFSMTFLVLAALTAYFFVCHRKRGFLTRSPRRHMRWQRLAHVDESEAEEVVLLSDDSSDEEDNTDAAVVKQPKTKVIGRMANVDVEAIELVSSESEEDVEKEKIGANRDNAEEEEDMVKKEDLNAERSRLIVTERARTIIYTSDHSDTSNLDALADGDVASVSPMAPRQETPDTSQRTRQRRRGIRT</sequence>
<dbReference type="Proteomes" id="UP000282087">
    <property type="component" value="Unassembled WGS sequence"/>
</dbReference>
<evidence type="ECO:0000256" key="3">
    <source>
        <dbReference type="SAM" id="Phobius"/>
    </source>
</evidence>
<comment type="caution">
    <text evidence="4">The sequence shown here is derived from an EMBL/GenBank/DDBJ whole genome shotgun (WGS) entry which is preliminary data.</text>
</comment>
<evidence type="ECO:0000313" key="4">
    <source>
        <dbReference type="EMBL" id="RMX67528.1"/>
    </source>
</evidence>
<feature type="transmembrane region" description="Helical" evidence="3">
    <location>
        <begin position="12"/>
        <end position="32"/>
    </location>
</feature>
<evidence type="ECO:0000256" key="1">
    <source>
        <dbReference type="SAM" id="Coils"/>
    </source>
</evidence>
<feature type="coiled-coil region" evidence="1">
    <location>
        <begin position="286"/>
        <end position="313"/>
    </location>
</feature>
<keyword evidence="3" id="KW-0472">Membrane</keyword>
<feature type="compositionally biased region" description="Basic and acidic residues" evidence="2">
    <location>
        <begin position="388"/>
        <end position="402"/>
    </location>
</feature>
<organism evidence="4 5">
    <name type="scientific">Peronospora effusa</name>
    <dbReference type="NCBI Taxonomy" id="542832"/>
    <lineage>
        <taxon>Eukaryota</taxon>
        <taxon>Sar</taxon>
        <taxon>Stramenopiles</taxon>
        <taxon>Oomycota</taxon>
        <taxon>Peronosporomycetes</taxon>
        <taxon>Peronosporales</taxon>
        <taxon>Peronosporaceae</taxon>
        <taxon>Peronospora</taxon>
    </lineage>
</organism>
<feature type="compositionally biased region" description="Basic and acidic residues" evidence="2">
    <location>
        <begin position="939"/>
        <end position="949"/>
    </location>
</feature>
<feature type="region of interest" description="Disordered" evidence="2">
    <location>
        <begin position="933"/>
        <end position="958"/>
    </location>
</feature>
<dbReference type="AlphaFoldDB" id="A0A3M6VKT0"/>
<feature type="transmembrane region" description="Helical" evidence="3">
    <location>
        <begin position="834"/>
        <end position="857"/>
    </location>
</feature>
<feature type="region of interest" description="Disordered" evidence="2">
    <location>
        <begin position="372"/>
        <end position="416"/>
    </location>
</feature>
<feature type="coiled-coil region" evidence="1">
    <location>
        <begin position="741"/>
        <end position="776"/>
    </location>
</feature>
<accession>A0A3M6VKT0</accession>
<dbReference type="VEuPathDB" id="FungiDB:DD237_001210"/>
<name>A0A3M6VKT0_9STRA</name>
<dbReference type="VEuPathDB" id="FungiDB:DD237_001211"/>
<protein>
    <submittedName>
        <fullName evidence="4">Uncharacterized protein</fullName>
    </submittedName>
</protein>
<evidence type="ECO:0000313" key="5">
    <source>
        <dbReference type="Proteomes" id="UP000282087"/>
    </source>
</evidence>
<proteinExistence type="predicted"/>
<dbReference type="EMBL" id="QLLG01000164">
    <property type="protein sequence ID" value="RMX67528.1"/>
    <property type="molecule type" value="Genomic_DNA"/>
</dbReference>
<keyword evidence="3" id="KW-0812">Transmembrane</keyword>
<keyword evidence="3" id="KW-1133">Transmembrane helix</keyword>
<gene>
    <name evidence="4" type="ORF">DD238_001430</name>
</gene>
<reference evidence="4 5" key="1">
    <citation type="submission" date="2018-06" db="EMBL/GenBank/DDBJ databases">
        <title>Comparative genomics of downy mildews reveals potential adaptations to biotrophy.</title>
        <authorList>
            <person name="Fletcher K."/>
            <person name="Klosterman S.J."/>
            <person name="Derevnina L."/>
            <person name="Martin F."/>
            <person name="Koike S."/>
            <person name="Reyes Chin-Wo S."/>
            <person name="Mou B."/>
            <person name="Michelmore R."/>
        </authorList>
    </citation>
    <scope>NUCLEOTIDE SEQUENCE [LARGE SCALE GENOMIC DNA]</scope>
    <source>
        <strain evidence="4 5">R14</strain>
    </source>
</reference>
<evidence type="ECO:0000256" key="2">
    <source>
        <dbReference type="SAM" id="MobiDB-lite"/>
    </source>
</evidence>
<keyword evidence="5" id="KW-1185">Reference proteome</keyword>